<sequence length="484" mass="53966">MFKKIAIIICSFLVVLVTSIPSAYADGPSFTVLGSKNISIENKGVVNGKYSLMLKVNDLTDVYSFQLSELMLVSDCSFHVGKMKWTRPEQEKNEFPINWNQNGTYAFYIFHNGKVLAYVRFKLQGFEENGGGSGETVYWGKGAKYYDLPEIEKPSPEDYADYDNKNDGVCTNEKVPDKPNGSGDIEEPKDNNNNGGNGNSGNNGSNEKLEKALKDINDALKNIETSSKDTANNTKEIAGSNKEIANNTKDIADNTKGIKDAVDTVNNTLREILKEMKPTTEVVIDELKKPDLIMPKDENQKFEDKNEYFKEGKEEKVPTDALPDAPDPKPWKDEDGKEMSKEDKSEKDKPTDKDKPSEKDKTPDKDKPSEKDKTPDKDKPTEKDKPSERDKPSSKDKIPDKDGTPSKDKTPDKDGTPSKDKTPNKDGTPSKDNTPDRDGPSSKDKTPDRDKPLGKDGVPEREQPVGRDPVMSRDPFLTRDPVLK</sequence>
<evidence type="ECO:0000313" key="3">
    <source>
        <dbReference type="EMBL" id="MDK7395138.1"/>
    </source>
</evidence>
<comment type="caution">
    <text evidence="3">The sequence shown here is derived from an EMBL/GenBank/DDBJ whole genome shotgun (WGS) entry which is preliminary data.</text>
</comment>
<feature type="signal peptide" evidence="2">
    <location>
        <begin position="1"/>
        <end position="25"/>
    </location>
</feature>
<name>A0AAW6Z5I3_9BACI</name>
<feature type="compositionally biased region" description="Basic and acidic residues" evidence="1">
    <location>
        <begin position="326"/>
        <end position="424"/>
    </location>
</feature>
<dbReference type="Proteomes" id="UP001174229">
    <property type="component" value="Unassembled WGS sequence"/>
</dbReference>
<dbReference type="Gene3D" id="1.10.287.950">
    <property type="entry name" value="Methyl-accepting chemotaxis protein"/>
    <property type="match status" value="1"/>
</dbReference>
<feature type="region of interest" description="Disordered" evidence="1">
    <location>
        <begin position="155"/>
        <end position="207"/>
    </location>
</feature>
<proteinExistence type="predicted"/>
<feature type="region of interest" description="Disordered" evidence="1">
    <location>
        <begin position="289"/>
        <end position="484"/>
    </location>
</feature>
<protein>
    <submittedName>
        <fullName evidence="3">Uncharacterized protein</fullName>
    </submittedName>
</protein>
<reference evidence="3" key="1">
    <citation type="submission" date="2022-11" db="EMBL/GenBank/DDBJ databases">
        <title>WGS-based characterization of Bacillus cereus isolated from food &amp; feed additives.</title>
        <authorList>
            <person name="Bogaerts B."/>
            <person name="Fraiture M.-A."/>
            <person name="Roosens N.H.C."/>
            <person name="De Keersmaecker S.C.J."/>
            <person name="Vanneste K."/>
        </authorList>
    </citation>
    <scope>NUCLEOTIDE SEQUENCE</scope>
    <source>
        <strain evidence="3">74.2</strain>
    </source>
</reference>
<evidence type="ECO:0000313" key="4">
    <source>
        <dbReference type="Proteomes" id="UP001174229"/>
    </source>
</evidence>
<feature type="compositionally biased region" description="Basic and acidic residues" evidence="1">
    <location>
        <begin position="433"/>
        <end position="465"/>
    </location>
</feature>
<organism evidence="3 4">
    <name type="scientific">Bacillus pacificus</name>
    <dbReference type="NCBI Taxonomy" id="2026187"/>
    <lineage>
        <taxon>Bacteria</taxon>
        <taxon>Bacillati</taxon>
        <taxon>Bacillota</taxon>
        <taxon>Bacilli</taxon>
        <taxon>Bacillales</taxon>
        <taxon>Bacillaceae</taxon>
        <taxon>Bacillus</taxon>
        <taxon>Bacillus cereus group</taxon>
    </lineage>
</organism>
<evidence type="ECO:0000256" key="2">
    <source>
        <dbReference type="SAM" id="SignalP"/>
    </source>
</evidence>
<dbReference type="RefSeq" id="WP_284992633.1">
    <property type="nucleotide sequence ID" value="NZ_JAPNPE010000031.1"/>
</dbReference>
<accession>A0AAW6Z5I3</accession>
<dbReference type="AlphaFoldDB" id="A0AAW6Z5I3"/>
<feature type="compositionally biased region" description="Basic and acidic residues" evidence="1">
    <location>
        <begin position="289"/>
        <end position="318"/>
    </location>
</feature>
<dbReference type="EMBL" id="JAPNPE010000031">
    <property type="protein sequence ID" value="MDK7395138.1"/>
    <property type="molecule type" value="Genomic_DNA"/>
</dbReference>
<feature type="compositionally biased region" description="Basic and acidic residues" evidence="1">
    <location>
        <begin position="155"/>
        <end position="166"/>
    </location>
</feature>
<keyword evidence="2" id="KW-0732">Signal</keyword>
<gene>
    <name evidence="3" type="ORF">OWO78_27870</name>
</gene>
<evidence type="ECO:0000256" key="1">
    <source>
        <dbReference type="SAM" id="MobiDB-lite"/>
    </source>
</evidence>
<feature type="chain" id="PRO_5043700808" evidence="2">
    <location>
        <begin position="26"/>
        <end position="484"/>
    </location>
</feature>